<keyword evidence="5" id="KW-1185">Reference proteome</keyword>
<dbReference type="InterPro" id="IPR000182">
    <property type="entry name" value="GNAT_dom"/>
</dbReference>
<dbReference type="CDD" id="cd04301">
    <property type="entry name" value="NAT_SF"/>
    <property type="match status" value="1"/>
</dbReference>
<dbReference type="Pfam" id="PF00583">
    <property type="entry name" value="Acetyltransf_1"/>
    <property type="match status" value="1"/>
</dbReference>
<dbReference type="RefSeq" id="WP_248149730.1">
    <property type="nucleotide sequence ID" value="NZ_JALNMJ010000001.1"/>
</dbReference>
<dbReference type="Gene3D" id="3.40.630.30">
    <property type="match status" value="1"/>
</dbReference>
<reference evidence="4" key="1">
    <citation type="submission" date="2022-04" db="EMBL/GenBank/DDBJ databases">
        <title>Roseibium sp. CAU 1639 isolated from mud.</title>
        <authorList>
            <person name="Kim W."/>
        </authorList>
    </citation>
    <scope>NUCLEOTIDE SEQUENCE</scope>
    <source>
        <strain evidence="4">CAU 1639</strain>
    </source>
</reference>
<evidence type="ECO:0000259" key="3">
    <source>
        <dbReference type="PROSITE" id="PS51186"/>
    </source>
</evidence>
<proteinExistence type="predicted"/>
<organism evidence="4 5">
    <name type="scientific">Roseibium sediminicola</name>
    <dbReference type="NCBI Taxonomy" id="2933272"/>
    <lineage>
        <taxon>Bacteria</taxon>
        <taxon>Pseudomonadati</taxon>
        <taxon>Pseudomonadota</taxon>
        <taxon>Alphaproteobacteria</taxon>
        <taxon>Hyphomicrobiales</taxon>
        <taxon>Stappiaceae</taxon>
        <taxon>Roseibium</taxon>
    </lineage>
</organism>
<evidence type="ECO:0000313" key="5">
    <source>
        <dbReference type="Proteomes" id="UP001431221"/>
    </source>
</evidence>
<dbReference type="PANTHER" id="PTHR43877:SF1">
    <property type="entry name" value="ACETYLTRANSFERASE"/>
    <property type="match status" value="1"/>
</dbReference>
<feature type="domain" description="N-acetyltransferase" evidence="3">
    <location>
        <begin position="4"/>
        <end position="172"/>
    </location>
</feature>
<evidence type="ECO:0000313" key="4">
    <source>
        <dbReference type="EMBL" id="MCK7610784.1"/>
    </source>
</evidence>
<evidence type="ECO:0000256" key="1">
    <source>
        <dbReference type="ARBA" id="ARBA00022679"/>
    </source>
</evidence>
<keyword evidence="1" id="KW-0808">Transferase</keyword>
<evidence type="ECO:0000256" key="2">
    <source>
        <dbReference type="ARBA" id="ARBA00023315"/>
    </source>
</evidence>
<accession>A0ABT0GN02</accession>
<dbReference type="InterPro" id="IPR016181">
    <property type="entry name" value="Acyl_CoA_acyltransferase"/>
</dbReference>
<keyword evidence="2" id="KW-0012">Acyltransferase</keyword>
<sequence length="173" mass="19189">MSAFKIEAATPLDARSLAALSIEVWLDTYATEGISDSFAAHVLETYTPEAFAGALADRNKYLLVARNDVGLMGYVLLNLKVDPVSPGSGTAEFETLYVRRHHQRLGLGRRLFDNALKLAAAAGQEKLFLTVYEKNDRAIAFYEALGMRHEGRWTFEFEGGAVPNLIMVRETDM</sequence>
<protein>
    <submittedName>
        <fullName evidence="4">GNAT family N-acetyltransferase</fullName>
    </submittedName>
</protein>
<comment type="caution">
    <text evidence="4">The sequence shown here is derived from an EMBL/GenBank/DDBJ whole genome shotgun (WGS) entry which is preliminary data.</text>
</comment>
<dbReference type="Proteomes" id="UP001431221">
    <property type="component" value="Unassembled WGS sequence"/>
</dbReference>
<dbReference type="PANTHER" id="PTHR43877">
    <property type="entry name" value="AMINOALKYLPHOSPHONATE N-ACETYLTRANSFERASE-RELATED-RELATED"/>
    <property type="match status" value="1"/>
</dbReference>
<dbReference type="EMBL" id="JALNMJ010000001">
    <property type="protein sequence ID" value="MCK7610784.1"/>
    <property type="molecule type" value="Genomic_DNA"/>
</dbReference>
<name>A0ABT0GN02_9HYPH</name>
<dbReference type="PROSITE" id="PS51186">
    <property type="entry name" value="GNAT"/>
    <property type="match status" value="1"/>
</dbReference>
<gene>
    <name evidence="4" type="ORF">M0H32_01315</name>
</gene>
<dbReference type="SUPFAM" id="SSF55729">
    <property type="entry name" value="Acyl-CoA N-acyltransferases (Nat)"/>
    <property type="match status" value="1"/>
</dbReference>
<dbReference type="InterPro" id="IPR050832">
    <property type="entry name" value="Bact_Acetyltransf"/>
</dbReference>